<dbReference type="Proteomes" id="UP000315321">
    <property type="component" value="Unassembled WGS sequence"/>
</dbReference>
<gene>
    <name evidence="1" type="ORF">FO470_08930</name>
</gene>
<name>A0ABY3DUF3_9HYPH</name>
<sequence>MATYRFRRTGEDKDAPIELANDDAAWATLIRLCFDELGRANASPPSGSDIELSVTDHLGQDVAVIRVSASRRRPG</sequence>
<accession>A0ABY3DUF3</accession>
<reference evidence="1 2" key="1">
    <citation type="submission" date="2019-07" db="EMBL/GenBank/DDBJ databases">
        <authorList>
            <person name="Grouzdev D.S."/>
        </authorList>
    </citation>
    <scope>NUCLEOTIDE SEQUENCE [LARGE SCALE GENOMIC DNA]</scope>
    <source>
        <strain evidence="1 2">3C</strain>
    </source>
</reference>
<dbReference type="RefSeq" id="WP_144342580.1">
    <property type="nucleotide sequence ID" value="NZ_VMBP01000002.1"/>
</dbReference>
<proteinExistence type="predicted"/>
<evidence type="ECO:0000313" key="1">
    <source>
        <dbReference type="EMBL" id="TSJ63091.1"/>
    </source>
</evidence>
<comment type="caution">
    <text evidence="1">The sequence shown here is derived from an EMBL/GenBank/DDBJ whole genome shotgun (WGS) entry which is preliminary data.</text>
</comment>
<organism evidence="1 2">
    <name type="scientific">Ancylobacter moscoviensis</name>
    <dbReference type="NCBI Taxonomy" id="2597768"/>
    <lineage>
        <taxon>Bacteria</taxon>
        <taxon>Pseudomonadati</taxon>
        <taxon>Pseudomonadota</taxon>
        <taxon>Alphaproteobacteria</taxon>
        <taxon>Hyphomicrobiales</taxon>
        <taxon>Xanthobacteraceae</taxon>
        <taxon>Ancylobacter</taxon>
    </lineage>
</organism>
<protein>
    <submittedName>
        <fullName evidence="1">Uncharacterized protein</fullName>
    </submittedName>
</protein>
<dbReference type="EMBL" id="VMBP01000002">
    <property type="protein sequence ID" value="TSJ63091.1"/>
    <property type="molecule type" value="Genomic_DNA"/>
</dbReference>
<evidence type="ECO:0000313" key="2">
    <source>
        <dbReference type="Proteomes" id="UP000315321"/>
    </source>
</evidence>
<keyword evidence="2" id="KW-1185">Reference proteome</keyword>